<dbReference type="InterPro" id="IPR001314">
    <property type="entry name" value="Peptidase_S1A"/>
</dbReference>
<evidence type="ECO:0000256" key="8">
    <source>
        <dbReference type="ARBA" id="ARBA00024195"/>
    </source>
</evidence>
<dbReference type="InterPro" id="IPR018114">
    <property type="entry name" value="TRYPSIN_HIS"/>
</dbReference>
<keyword evidence="11" id="KW-1185">Reference proteome</keyword>
<dbReference type="InterPro" id="IPR051487">
    <property type="entry name" value="Ser/Thr_Proteases_Immune/Dev"/>
</dbReference>
<dbReference type="Gene3D" id="2.40.10.10">
    <property type="entry name" value="Trypsin-like serine proteases"/>
    <property type="match status" value="2"/>
</dbReference>
<name>A0A6P8L8Z3_DROMA</name>
<reference evidence="12" key="1">
    <citation type="submission" date="2025-08" db="UniProtKB">
        <authorList>
            <consortium name="RefSeq"/>
        </authorList>
    </citation>
    <scope>IDENTIFICATION</scope>
    <source>
        <strain evidence="12">Mau12</strain>
        <tissue evidence="12">Whole Body</tissue>
    </source>
</reference>
<dbReference type="PRINTS" id="PR00722">
    <property type="entry name" value="CHYMOTRYPSIN"/>
</dbReference>
<keyword evidence="1" id="KW-0645">Protease</keyword>
<keyword evidence="9" id="KW-0732">Signal</keyword>
<feature type="signal peptide" evidence="9">
    <location>
        <begin position="1"/>
        <end position="19"/>
    </location>
</feature>
<dbReference type="InterPro" id="IPR043504">
    <property type="entry name" value="Peptidase_S1_PA_chymotrypsin"/>
</dbReference>
<dbReference type="PROSITE" id="PS50240">
    <property type="entry name" value="TRYPSIN_DOM"/>
    <property type="match status" value="1"/>
</dbReference>
<proteinExistence type="inferred from homology"/>
<gene>
    <name evidence="12" type="primary">LOC117148719</name>
</gene>
<dbReference type="GO" id="GO:0046872">
    <property type="term" value="F:metal ion binding"/>
    <property type="evidence" value="ECO:0007669"/>
    <property type="project" value="UniProtKB-KW"/>
</dbReference>
<dbReference type="RefSeq" id="XP_033172164.1">
    <property type="nucleotide sequence ID" value="XM_033316273.1"/>
</dbReference>
<dbReference type="SUPFAM" id="SSF50494">
    <property type="entry name" value="Trypsin-like serine proteases"/>
    <property type="match status" value="1"/>
</dbReference>
<comment type="similarity">
    <text evidence="8">Belongs to the peptidase S1 family. CLIP subfamily.</text>
</comment>
<dbReference type="PROSITE" id="PS00134">
    <property type="entry name" value="TRYPSIN_HIS"/>
    <property type="match status" value="1"/>
</dbReference>
<sequence length="282" mass="31437">MNTIGVGIVCLLLPLLGSALFLDPACGIRAPIPTVPRIINGAIAPLRSSPWMAFLHTTDNYFVCGGTLITNRLVLTAAHCYLKNFTYSNLVARLGEYDRDDVEKCYGSYCTLRIEGKVDRGFKHRLFDPDTLAYDIALLRLKQRVEYRDNIRPICIVTDTRWRNYINSLDPLTGTGWGRTEKGQDSGYLRTVDLSRQDPIICLMYTGKHVLKTQFCAGNLDSGFCNGDSGGPVGALIPYKKSSRFIQVGISSFGNHRCANASVFTNVMSHVDWILLVHNNYT</sequence>
<dbReference type="GO" id="GO:0006508">
    <property type="term" value="P:proteolysis"/>
    <property type="evidence" value="ECO:0007669"/>
    <property type="project" value="UniProtKB-KW"/>
</dbReference>
<dbReference type="AlphaFoldDB" id="A0A6P8L8Z3"/>
<dbReference type="GeneID" id="117148719"/>
<keyword evidence="4" id="KW-0720">Serine protease</keyword>
<dbReference type="InterPro" id="IPR001254">
    <property type="entry name" value="Trypsin_dom"/>
</dbReference>
<keyword evidence="2" id="KW-0479">Metal-binding</keyword>
<keyword evidence="7" id="KW-1015">Disulfide bond</keyword>
<feature type="chain" id="PRO_5027687758" evidence="9">
    <location>
        <begin position="20"/>
        <end position="282"/>
    </location>
</feature>
<keyword evidence="6" id="KW-0865">Zymogen</keyword>
<evidence type="ECO:0000256" key="7">
    <source>
        <dbReference type="ARBA" id="ARBA00023157"/>
    </source>
</evidence>
<evidence type="ECO:0000259" key="10">
    <source>
        <dbReference type="PROSITE" id="PS50240"/>
    </source>
</evidence>
<dbReference type="Proteomes" id="UP000515162">
    <property type="component" value="Chromosome 2L"/>
</dbReference>
<dbReference type="FunFam" id="2.40.10.10:FF:000068">
    <property type="entry name" value="transmembrane protease serine 2"/>
    <property type="match status" value="1"/>
</dbReference>
<dbReference type="CDD" id="cd00190">
    <property type="entry name" value="Tryp_SPc"/>
    <property type="match status" value="1"/>
</dbReference>
<evidence type="ECO:0000256" key="9">
    <source>
        <dbReference type="SAM" id="SignalP"/>
    </source>
</evidence>
<dbReference type="PANTHER" id="PTHR24256">
    <property type="entry name" value="TRYPTASE-RELATED"/>
    <property type="match status" value="1"/>
</dbReference>
<evidence type="ECO:0000256" key="2">
    <source>
        <dbReference type="ARBA" id="ARBA00022723"/>
    </source>
</evidence>
<dbReference type="SMART" id="SM00020">
    <property type="entry name" value="Tryp_SPc"/>
    <property type="match status" value="1"/>
</dbReference>
<evidence type="ECO:0000256" key="1">
    <source>
        <dbReference type="ARBA" id="ARBA00022670"/>
    </source>
</evidence>
<keyword evidence="5" id="KW-0106">Calcium</keyword>
<accession>A0A6P8L8Z3</accession>
<dbReference type="InterPro" id="IPR009003">
    <property type="entry name" value="Peptidase_S1_PA"/>
</dbReference>
<dbReference type="Pfam" id="PF00089">
    <property type="entry name" value="Trypsin"/>
    <property type="match status" value="1"/>
</dbReference>
<evidence type="ECO:0000256" key="5">
    <source>
        <dbReference type="ARBA" id="ARBA00022837"/>
    </source>
</evidence>
<evidence type="ECO:0000256" key="6">
    <source>
        <dbReference type="ARBA" id="ARBA00023145"/>
    </source>
</evidence>
<dbReference type="GO" id="GO:0004252">
    <property type="term" value="F:serine-type endopeptidase activity"/>
    <property type="evidence" value="ECO:0007669"/>
    <property type="project" value="InterPro"/>
</dbReference>
<feature type="domain" description="Peptidase S1" evidence="10">
    <location>
        <begin position="38"/>
        <end position="279"/>
    </location>
</feature>
<keyword evidence="3" id="KW-0378">Hydrolase</keyword>
<protein>
    <submittedName>
        <fullName evidence="12">Chymotrypsin-like protease CTRL-1</fullName>
    </submittedName>
</protein>
<evidence type="ECO:0000256" key="4">
    <source>
        <dbReference type="ARBA" id="ARBA00022825"/>
    </source>
</evidence>
<evidence type="ECO:0000313" key="12">
    <source>
        <dbReference type="RefSeq" id="XP_033172164.1"/>
    </source>
</evidence>
<organism evidence="11 12">
    <name type="scientific">Drosophila mauritiana</name>
    <name type="common">Fruit fly</name>
    <dbReference type="NCBI Taxonomy" id="7226"/>
    <lineage>
        <taxon>Eukaryota</taxon>
        <taxon>Metazoa</taxon>
        <taxon>Ecdysozoa</taxon>
        <taxon>Arthropoda</taxon>
        <taxon>Hexapoda</taxon>
        <taxon>Insecta</taxon>
        <taxon>Pterygota</taxon>
        <taxon>Neoptera</taxon>
        <taxon>Endopterygota</taxon>
        <taxon>Diptera</taxon>
        <taxon>Brachycera</taxon>
        <taxon>Muscomorpha</taxon>
        <taxon>Ephydroidea</taxon>
        <taxon>Drosophilidae</taxon>
        <taxon>Drosophila</taxon>
        <taxon>Sophophora</taxon>
    </lineage>
</organism>
<evidence type="ECO:0000256" key="3">
    <source>
        <dbReference type="ARBA" id="ARBA00022801"/>
    </source>
</evidence>
<dbReference type="FunFam" id="2.40.10.10:FF:000078">
    <property type="entry name" value="Serine protease H137"/>
    <property type="match status" value="1"/>
</dbReference>
<evidence type="ECO:0000313" key="11">
    <source>
        <dbReference type="Proteomes" id="UP000515162"/>
    </source>
</evidence>